<dbReference type="Proteomes" id="UP000006702">
    <property type="component" value="Unassembled WGS sequence"/>
</dbReference>
<sequence>MSPTYPDPLNLPPHVLLTSTTVLGLGLYVSLFRTSPFKHLTGREVFVSAPSTGRIADTNALFGVVACALQLPYFLSSYMPIEENQWLHVTVPIRLFVTTALGVNVLLRGRRMSEEGFWEFLALGVTDFVGAVMLGWELGRFDGMVSGFE</sequence>
<organism evidence="2 3">
    <name type="scientific">Neosartorya fischeri (strain ATCC 1020 / DSM 3700 / CBS 544.65 / FGSC A1164 / JCM 1740 / NRRL 181 / WB 181)</name>
    <name type="common">Aspergillus fischerianus</name>
    <dbReference type="NCBI Taxonomy" id="331117"/>
    <lineage>
        <taxon>Eukaryota</taxon>
        <taxon>Fungi</taxon>
        <taxon>Dikarya</taxon>
        <taxon>Ascomycota</taxon>
        <taxon>Pezizomycotina</taxon>
        <taxon>Eurotiomycetes</taxon>
        <taxon>Eurotiomycetidae</taxon>
        <taxon>Eurotiales</taxon>
        <taxon>Aspergillaceae</taxon>
        <taxon>Aspergillus</taxon>
        <taxon>Aspergillus subgen. Fumigati</taxon>
    </lineage>
</organism>
<dbReference type="eggNOG" id="ENOG502SZHX">
    <property type="taxonomic scope" value="Eukaryota"/>
</dbReference>
<accession>A1DJH9</accession>
<protein>
    <submittedName>
        <fullName evidence="2">Uncharacterized protein</fullName>
    </submittedName>
</protein>
<keyword evidence="1" id="KW-1133">Transmembrane helix</keyword>
<gene>
    <name evidence="2" type="ORF">NFIA_002180</name>
</gene>
<dbReference type="OrthoDB" id="4417158at2759"/>
<evidence type="ECO:0000313" key="2">
    <source>
        <dbReference type="EMBL" id="EAW16868.1"/>
    </source>
</evidence>
<keyword evidence="1" id="KW-0812">Transmembrane</keyword>
<evidence type="ECO:0000256" key="1">
    <source>
        <dbReference type="SAM" id="Phobius"/>
    </source>
</evidence>
<dbReference type="GeneID" id="4585544"/>
<dbReference type="KEGG" id="nfi:NFIA_002180"/>
<keyword evidence="3" id="KW-1185">Reference proteome</keyword>
<feature type="transmembrane region" description="Helical" evidence="1">
    <location>
        <begin position="116"/>
        <end position="136"/>
    </location>
</feature>
<feature type="transmembrane region" description="Helical" evidence="1">
    <location>
        <begin position="15"/>
        <end position="34"/>
    </location>
</feature>
<feature type="transmembrane region" description="Helical" evidence="1">
    <location>
        <begin position="55"/>
        <end position="74"/>
    </location>
</feature>
<dbReference type="AlphaFoldDB" id="A1DJH9"/>
<dbReference type="HOGENOM" id="CLU_126668_0_0_1"/>
<evidence type="ECO:0000313" key="3">
    <source>
        <dbReference type="Proteomes" id="UP000006702"/>
    </source>
</evidence>
<dbReference type="OMA" id="FWEFLAL"/>
<dbReference type="EMBL" id="DS027697">
    <property type="protein sequence ID" value="EAW16868.1"/>
    <property type="molecule type" value="Genomic_DNA"/>
</dbReference>
<proteinExistence type="predicted"/>
<reference evidence="3" key="1">
    <citation type="journal article" date="2008" name="PLoS Genet.">
        <title>Genomic islands in the pathogenic filamentous fungus Aspergillus fumigatus.</title>
        <authorList>
            <person name="Fedorova N.D."/>
            <person name="Khaldi N."/>
            <person name="Joardar V.S."/>
            <person name="Maiti R."/>
            <person name="Amedeo P."/>
            <person name="Anderson M.J."/>
            <person name="Crabtree J."/>
            <person name="Silva J.C."/>
            <person name="Badger J.H."/>
            <person name="Albarraq A."/>
            <person name="Angiuoli S."/>
            <person name="Bussey H."/>
            <person name="Bowyer P."/>
            <person name="Cotty P.J."/>
            <person name="Dyer P.S."/>
            <person name="Egan A."/>
            <person name="Galens K."/>
            <person name="Fraser-Liggett C.M."/>
            <person name="Haas B.J."/>
            <person name="Inman J.M."/>
            <person name="Kent R."/>
            <person name="Lemieux S."/>
            <person name="Malavazi I."/>
            <person name="Orvis J."/>
            <person name="Roemer T."/>
            <person name="Ronning C.M."/>
            <person name="Sundaram J.P."/>
            <person name="Sutton G."/>
            <person name="Turner G."/>
            <person name="Venter J.C."/>
            <person name="White O.R."/>
            <person name="Whitty B.R."/>
            <person name="Youngman P."/>
            <person name="Wolfe K.H."/>
            <person name="Goldman G.H."/>
            <person name="Wortman J.R."/>
            <person name="Jiang B."/>
            <person name="Denning D.W."/>
            <person name="Nierman W.C."/>
        </authorList>
    </citation>
    <scope>NUCLEOTIDE SEQUENCE [LARGE SCALE GENOMIC DNA]</scope>
    <source>
        <strain evidence="3">ATCC 1020 / DSM 3700 / CBS 544.65 / FGSC A1164 / JCM 1740 / NRRL 181 / WB 181</strain>
    </source>
</reference>
<feature type="transmembrane region" description="Helical" evidence="1">
    <location>
        <begin position="86"/>
        <end position="107"/>
    </location>
</feature>
<keyword evidence="1" id="KW-0472">Membrane</keyword>
<dbReference type="VEuPathDB" id="FungiDB:NFIA_002180"/>
<dbReference type="RefSeq" id="XP_001258765.1">
    <property type="nucleotide sequence ID" value="XM_001258764.1"/>
</dbReference>
<name>A1DJH9_NEOFI</name>